<evidence type="ECO:0000256" key="3">
    <source>
        <dbReference type="ARBA" id="ARBA00022801"/>
    </source>
</evidence>
<dbReference type="Gene3D" id="3.10.129.10">
    <property type="entry name" value="Hotdog Thioesterase"/>
    <property type="match status" value="2"/>
</dbReference>
<dbReference type="CDD" id="cd00586">
    <property type="entry name" value="4HBT"/>
    <property type="match status" value="1"/>
</dbReference>
<keyword evidence="6" id="KW-0443">Lipid metabolism</keyword>
<dbReference type="PANTHER" id="PTHR31727">
    <property type="entry name" value="OLEOYL-ACYL CARRIER PROTEIN THIOESTERASE 1, CHLOROPLASTIC"/>
    <property type="match status" value="1"/>
</dbReference>
<dbReference type="SUPFAM" id="SSF54637">
    <property type="entry name" value="Thioesterase/thiol ester dehydrase-isomerase"/>
    <property type="match status" value="2"/>
</dbReference>
<keyword evidence="2" id="KW-0444">Lipid biosynthesis</keyword>
<proteinExistence type="inferred from homology"/>
<evidence type="ECO:0000259" key="8">
    <source>
        <dbReference type="Pfam" id="PF01643"/>
    </source>
</evidence>
<feature type="domain" description="Acyl-ACP thioesterase-like C-terminal" evidence="9">
    <location>
        <begin position="151"/>
        <end position="246"/>
    </location>
</feature>
<dbReference type="InterPro" id="IPR045023">
    <property type="entry name" value="FATA/B"/>
</dbReference>
<protein>
    <submittedName>
        <fullName evidence="10">Acyl-ACP thioesterase</fullName>
    </submittedName>
</protein>
<evidence type="ECO:0000256" key="7">
    <source>
        <dbReference type="ARBA" id="ARBA00023160"/>
    </source>
</evidence>
<comment type="similarity">
    <text evidence="1">Belongs to the acyl-ACP thioesterase family.</text>
</comment>
<reference evidence="10" key="1">
    <citation type="submission" date="2020-10" db="EMBL/GenBank/DDBJ databases">
        <authorList>
            <person name="Gilroy R."/>
        </authorList>
    </citation>
    <scope>NUCLEOTIDE SEQUENCE</scope>
    <source>
        <strain evidence="10">3924</strain>
    </source>
</reference>
<accession>A0A940IE10</accession>
<dbReference type="InterPro" id="IPR049427">
    <property type="entry name" value="Acyl-ACP_TE_C"/>
</dbReference>
<evidence type="ECO:0000259" key="9">
    <source>
        <dbReference type="Pfam" id="PF20791"/>
    </source>
</evidence>
<evidence type="ECO:0000313" key="10">
    <source>
        <dbReference type="EMBL" id="MBO8439305.1"/>
    </source>
</evidence>
<keyword evidence="7" id="KW-0275">Fatty acid biosynthesis</keyword>
<keyword evidence="5" id="KW-0809">Transit peptide</keyword>
<evidence type="ECO:0000256" key="2">
    <source>
        <dbReference type="ARBA" id="ARBA00022516"/>
    </source>
</evidence>
<keyword evidence="3" id="KW-0378">Hydrolase</keyword>
<comment type="caution">
    <text evidence="10">The sequence shown here is derived from an EMBL/GenBank/DDBJ whole genome shotgun (WGS) entry which is preliminary data.</text>
</comment>
<evidence type="ECO:0000256" key="5">
    <source>
        <dbReference type="ARBA" id="ARBA00022946"/>
    </source>
</evidence>
<keyword evidence="4" id="KW-0276">Fatty acid metabolism</keyword>
<dbReference type="AlphaFoldDB" id="A0A940IE10"/>
<dbReference type="InterPro" id="IPR029069">
    <property type="entry name" value="HotDog_dom_sf"/>
</dbReference>
<dbReference type="EMBL" id="JADIMV010000028">
    <property type="protein sequence ID" value="MBO8439305.1"/>
    <property type="molecule type" value="Genomic_DNA"/>
</dbReference>
<dbReference type="GO" id="GO:0000036">
    <property type="term" value="F:acyl carrier activity"/>
    <property type="evidence" value="ECO:0007669"/>
    <property type="project" value="TreeGrafter"/>
</dbReference>
<gene>
    <name evidence="10" type="ORF">IAC51_01490</name>
</gene>
<reference evidence="10" key="2">
    <citation type="journal article" date="2021" name="PeerJ">
        <title>Extensive microbial diversity within the chicken gut microbiome revealed by metagenomics and culture.</title>
        <authorList>
            <person name="Gilroy R."/>
            <person name="Ravi A."/>
            <person name="Getino M."/>
            <person name="Pursley I."/>
            <person name="Horton D.L."/>
            <person name="Alikhan N.F."/>
            <person name="Baker D."/>
            <person name="Gharbi K."/>
            <person name="Hall N."/>
            <person name="Watson M."/>
            <person name="Adriaenssens E.M."/>
            <person name="Foster-Nyarko E."/>
            <person name="Jarju S."/>
            <person name="Secka A."/>
            <person name="Antonio M."/>
            <person name="Oren A."/>
            <person name="Chaudhuri R.R."/>
            <person name="La Ragione R."/>
            <person name="Hildebrand F."/>
            <person name="Pallen M.J."/>
        </authorList>
    </citation>
    <scope>NUCLEOTIDE SEQUENCE</scope>
    <source>
        <strain evidence="10">3924</strain>
    </source>
</reference>
<evidence type="ECO:0000256" key="1">
    <source>
        <dbReference type="ARBA" id="ARBA00006500"/>
    </source>
</evidence>
<organism evidence="10 11">
    <name type="scientific">Candidatus Aphodosoma intestinipullorum</name>
    <dbReference type="NCBI Taxonomy" id="2840674"/>
    <lineage>
        <taxon>Bacteria</taxon>
        <taxon>Pseudomonadati</taxon>
        <taxon>Bacteroidota</taxon>
        <taxon>Bacteroidia</taxon>
        <taxon>Bacteroidales</taxon>
        <taxon>Candidatus Aphodosoma</taxon>
    </lineage>
</organism>
<name>A0A940IE10_9BACT</name>
<dbReference type="PANTHER" id="PTHR31727:SF6">
    <property type="entry name" value="OLEOYL-ACYL CARRIER PROTEIN THIOESTERASE 1, CHLOROPLASTIC"/>
    <property type="match status" value="1"/>
</dbReference>
<sequence length="247" mass="27963">MIKRYTFYIYPHEVDCTKHATMTAVGAYVLNAAGLAAAENHFGMNDMHARGLAWVVSRLAIEMREFPKEYETIDVETWVADCGRMASTRHFRIYGSGGDVIGEATSLWSMIDITTRRPVDLREKTNLSSFIEEGEAVSIAKPRKVAEPGAEASTVRTHTVAYSDIDMNRHANSMKYLQWVLDTYPLERFEAGRIARCDINYSHEVRYGEKISAVKEETVGADGRELHLFDIRNGEGRTCCRIAIEWV</sequence>
<evidence type="ECO:0000256" key="4">
    <source>
        <dbReference type="ARBA" id="ARBA00022832"/>
    </source>
</evidence>
<dbReference type="GO" id="GO:0016297">
    <property type="term" value="F:fatty acyl-[ACP] hydrolase activity"/>
    <property type="evidence" value="ECO:0007669"/>
    <property type="project" value="InterPro"/>
</dbReference>
<dbReference type="InterPro" id="IPR002864">
    <property type="entry name" value="Acyl-ACP_thioesterase_NHD"/>
</dbReference>
<dbReference type="Pfam" id="PF20791">
    <property type="entry name" value="Acyl-ACP_TE_C"/>
    <property type="match status" value="1"/>
</dbReference>
<evidence type="ECO:0000256" key="6">
    <source>
        <dbReference type="ARBA" id="ARBA00023098"/>
    </source>
</evidence>
<evidence type="ECO:0000313" key="11">
    <source>
        <dbReference type="Proteomes" id="UP000712007"/>
    </source>
</evidence>
<dbReference type="Proteomes" id="UP000712007">
    <property type="component" value="Unassembled WGS sequence"/>
</dbReference>
<dbReference type="Pfam" id="PF01643">
    <property type="entry name" value="Acyl-ACP_TE"/>
    <property type="match status" value="1"/>
</dbReference>
<feature type="domain" description="Acyl-ACP thioesterase N-terminal hotdog" evidence="8">
    <location>
        <begin position="6"/>
        <end position="123"/>
    </location>
</feature>